<dbReference type="PANTHER" id="PTHR24198">
    <property type="entry name" value="ANKYRIN REPEAT AND PROTEIN KINASE DOMAIN-CONTAINING PROTEIN"/>
    <property type="match status" value="1"/>
</dbReference>
<dbReference type="PANTHER" id="PTHR24198:SF165">
    <property type="entry name" value="ANKYRIN REPEAT-CONTAINING PROTEIN-RELATED"/>
    <property type="match status" value="1"/>
</dbReference>
<keyword evidence="1" id="KW-0677">Repeat</keyword>
<feature type="repeat" description="ANK" evidence="3">
    <location>
        <begin position="109"/>
        <end position="141"/>
    </location>
</feature>
<dbReference type="InterPro" id="IPR036770">
    <property type="entry name" value="Ankyrin_rpt-contain_sf"/>
</dbReference>
<accession>D6WXG0</accession>
<proteinExistence type="predicted"/>
<evidence type="ECO:0000313" key="5">
    <source>
        <dbReference type="Proteomes" id="UP000007266"/>
    </source>
</evidence>
<dbReference type="Pfam" id="PF12796">
    <property type="entry name" value="Ank_2"/>
    <property type="match status" value="2"/>
</dbReference>
<sequence length="311" mass="35300">MSSVGKKVLEKKFFVAVYSRNIPEITKCLSKGVNPNIRSTEYGVTPLHLLAERNDYILGYRLLEYKKFDVDVRNDHGYTALHVTCLCDCKKFALLLLEHGADPNIYGRFNKTALHLSVQNENYGITIKLLKFGAEVNVVDCFGNTPLSLSILDTNNYLIAKTLFQSGANMSVEHQRPLHIFFEMVLYCRCIRQIDLVLLLLENGVNINMREPDSGRNCLHFVAVTGFLELAVVLVEKGAKIHVVDSCKRSPIKVAVDHGNEVIADYFRKGYRPPPLLTALPKIFQWSSKVRARISERKLAEMEKEAELKQK</sequence>
<evidence type="ECO:0000256" key="1">
    <source>
        <dbReference type="ARBA" id="ARBA00022737"/>
    </source>
</evidence>
<dbReference type="EMBL" id="KQ971361">
    <property type="protein sequence ID" value="EFA08836.2"/>
    <property type="molecule type" value="Genomic_DNA"/>
</dbReference>
<feature type="repeat" description="ANK" evidence="3">
    <location>
        <begin position="76"/>
        <end position="108"/>
    </location>
</feature>
<dbReference type="STRING" id="7070.D6WXG0"/>
<reference evidence="4 5" key="1">
    <citation type="journal article" date="2008" name="Nature">
        <title>The genome of the model beetle and pest Tribolium castaneum.</title>
        <authorList>
            <consortium name="Tribolium Genome Sequencing Consortium"/>
            <person name="Richards S."/>
            <person name="Gibbs R.A."/>
            <person name="Weinstock G.M."/>
            <person name="Brown S.J."/>
            <person name="Denell R."/>
            <person name="Beeman R.W."/>
            <person name="Gibbs R."/>
            <person name="Beeman R.W."/>
            <person name="Brown S.J."/>
            <person name="Bucher G."/>
            <person name="Friedrich M."/>
            <person name="Grimmelikhuijzen C.J."/>
            <person name="Klingler M."/>
            <person name="Lorenzen M."/>
            <person name="Richards S."/>
            <person name="Roth S."/>
            <person name="Schroder R."/>
            <person name="Tautz D."/>
            <person name="Zdobnov E.M."/>
            <person name="Muzny D."/>
            <person name="Gibbs R.A."/>
            <person name="Weinstock G.M."/>
            <person name="Attaway T."/>
            <person name="Bell S."/>
            <person name="Buhay C.J."/>
            <person name="Chandrabose M.N."/>
            <person name="Chavez D."/>
            <person name="Clerk-Blankenburg K.P."/>
            <person name="Cree A."/>
            <person name="Dao M."/>
            <person name="Davis C."/>
            <person name="Chacko J."/>
            <person name="Dinh H."/>
            <person name="Dugan-Rocha S."/>
            <person name="Fowler G."/>
            <person name="Garner T.T."/>
            <person name="Garnes J."/>
            <person name="Gnirke A."/>
            <person name="Hawes A."/>
            <person name="Hernandez J."/>
            <person name="Hines S."/>
            <person name="Holder M."/>
            <person name="Hume J."/>
            <person name="Jhangiani S.N."/>
            <person name="Joshi V."/>
            <person name="Khan Z.M."/>
            <person name="Jackson L."/>
            <person name="Kovar C."/>
            <person name="Kowis A."/>
            <person name="Lee S."/>
            <person name="Lewis L.R."/>
            <person name="Margolis J."/>
            <person name="Morgan M."/>
            <person name="Nazareth L.V."/>
            <person name="Nguyen N."/>
            <person name="Okwuonu G."/>
            <person name="Parker D."/>
            <person name="Richards S."/>
            <person name="Ruiz S.J."/>
            <person name="Santibanez J."/>
            <person name="Savard J."/>
            <person name="Scherer S.E."/>
            <person name="Schneider B."/>
            <person name="Sodergren E."/>
            <person name="Tautz D."/>
            <person name="Vattahil S."/>
            <person name="Villasana D."/>
            <person name="White C.S."/>
            <person name="Wright R."/>
            <person name="Park Y."/>
            <person name="Beeman R.W."/>
            <person name="Lord J."/>
            <person name="Oppert B."/>
            <person name="Lorenzen M."/>
            <person name="Brown S."/>
            <person name="Wang L."/>
            <person name="Savard J."/>
            <person name="Tautz D."/>
            <person name="Richards S."/>
            <person name="Weinstock G."/>
            <person name="Gibbs R.A."/>
            <person name="Liu Y."/>
            <person name="Worley K."/>
            <person name="Weinstock G."/>
            <person name="Elsik C.G."/>
            <person name="Reese J.T."/>
            <person name="Elhaik E."/>
            <person name="Landan G."/>
            <person name="Graur D."/>
            <person name="Arensburger P."/>
            <person name="Atkinson P."/>
            <person name="Beeman R.W."/>
            <person name="Beidler J."/>
            <person name="Brown S.J."/>
            <person name="Demuth J.P."/>
            <person name="Drury D.W."/>
            <person name="Du Y.Z."/>
            <person name="Fujiwara H."/>
            <person name="Lorenzen M."/>
            <person name="Maselli V."/>
            <person name="Osanai M."/>
            <person name="Park Y."/>
            <person name="Robertson H.M."/>
            <person name="Tu Z."/>
            <person name="Wang J.J."/>
            <person name="Wang S."/>
            <person name="Richards S."/>
            <person name="Song H."/>
            <person name="Zhang L."/>
            <person name="Sodergren E."/>
            <person name="Werner D."/>
            <person name="Stanke M."/>
            <person name="Morgenstern B."/>
            <person name="Solovyev V."/>
            <person name="Kosarev P."/>
            <person name="Brown G."/>
            <person name="Chen H.C."/>
            <person name="Ermolaeva O."/>
            <person name="Hlavina W."/>
            <person name="Kapustin Y."/>
            <person name="Kiryutin B."/>
            <person name="Kitts P."/>
            <person name="Maglott D."/>
            <person name="Pruitt K."/>
            <person name="Sapojnikov V."/>
            <person name="Souvorov A."/>
            <person name="Mackey A.J."/>
            <person name="Waterhouse R.M."/>
            <person name="Wyder S."/>
            <person name="Zdobnov E.M."/>
            <person name="Zdobnov E.M."/>
            <person name="Wyder S."/>
            <person name="Kriventseva E.V."/>
            <person name="Kadowaki T."/>
            <person name="Bork P."/>
            <person name="Aranda M."/>
            <person name="Bao R."/>
            <person name="Beermann A."/>
            <person name="Berns N."/>
            <person name="Bolognesi R."/>
            <person name="Bonneton F."/>
            <person name="Bopp D."/>
            <person name="Brown S.J."/>
            <person name="Bucher G."/>
            <person name="Butts T."/>
            <person name="Chaumot A."/>
            <person name="Denell R.E."/>
            <person name="Ferrier D.E."/>
            <person name="Friedrich M."/>
            <person name="Gordon C.M."/>
            <person name="Jindra M."/>
            <person name="Klingler M."/>
            <person name="Lan Q."/>
            <person name="Lattorff H.M."/>
            <person name="Laudet V."/>
            <person name="von Levetsow C."/>
            <person name="Liu Z."/>
            <person name="Lutz R."/>
            <person name="Lynch J.A."/>
            <person name="da Fonseca R.N."/>
            <person name="Posnien N."/>
            <person name="Reuter R."/>
            <person name="Roth S."/>
            <person name="Savard J."/>
            <person name="Schinko J.B."/>
            <person name="Schmitt C."/>
            <person name="Schoppmeier M."/>
            <person name="Schroder R."/>
            <person name="Shippy T.D."/>
            <person name="Simonnet F."/>
            <person name="Marques-Souza H."/>
            <person name="Tautz D."/>
            <person name="Tomoyasu Y."/>
            <person name="Trauner J."/>
            <person name="Van der Zee M."/>
            <person name="Vervoort M."/>
            <person name="Wittkopp N."/>
            <person name="Wimmer E.A."/>
            <person name="Yang X."/>
            <person name="Jones A.K."/>
            <person name="Sattelle D.B."/>
            <person name="Ebert P.R."/>
            <person name="Nelson D."/>
            <person name="Scott J.G."/>
            <person name="Beeman R.W."/>
            <person name="Muthukrishnan S."/>
            <person name="Kramer K.J."/>
            <person name="Arakane Y."/>
            <person name="Beeman R.W."/>
            <person name="Zhu Q."/>
            <person name="Hogenkamp D."/>
            <person name="Dixit R."/>
            <person name="Oppert B."/>
            <person name="Jiang H."/>
            <person name="Zou Z."/>
            <person name="Marshall J."/>
            <person name="Elpidina E."/>
            <person name="Vinokurov K."/>
            <person name="Oppert C."/>
            <person name="Zou Z."/>
            <person name="Evans J."/>
            <person name="Lu Z."/>
            <person name="Zhao P."/>
            <person name="Sumathipala N."/>
            <person name="Altincicek B."/>
            <person name="Vilcinskas A."/>
            <person name="Williams M."/>
            <person name="Hultmark D."/>
            <person name="Hetru C."/>
            <person name="Jiang H."/>
            <person name="Grimmelikhuijzen C.J."/>
            <person name="Hauser F."/>
            <person name="Cazzamali G."/>
            <person name="Williamson M."/>
            <person name="Park Y."/>
            <person name="Li B."/>
            <person name="Tanaka Y."/>
            <person name="Predel R."/>
            <person name="Neupert S."/>
            <person name="Schachtner J."/>
            <person name="Verleyen P."/>
            <person name="Raible F."/>
            <person name="Bork P."/>
            <person name="Friedrich M."/>
            <person name="Walden K.K."/>
            <person name="Robertson H.M."/>
            <person name="Angeli S."/>
            <person name="Foret S."/>
            <person name="Bucher G."/>
            <person name="Schuetz S."/>
            <person name="Maleszka R."/>
            <person name="Wimmer E.A."/>
            <person name="Beeman R.W."/>
            <person name="Lorenzen M."/>
            <person name="Tomoyasu Y."/>
            <person name="Miller S.C."/>
            <person name="Grossmann D."/>
            <person name="Bucher G."/>
        </authorList>
    </citation>
    <scope>NUCLEOTIDE SEQUENCE [LARGE SCALE GENOMIC DNA]</scope>
    <source>
        <strain evidence="4 5">Georgia GA2</strain>
    </source>
</reference>
<dbReference type="SMART" id="SM00248">
    <property type="entry name" value="ANK"/>
    <property type="match status" value="7"/>
</dbReference>
<feature type="repeat" description="ANK" evidence="3">
    <location>
        <begin position="214"/>
        <end position="246"/>
    </location>
</feature>
<evidence type="ECO:0000256" key="3">
    <source>
        <dbReference type="PROSITE-ProRule" id="PRU00023"/>
    </source>
</evidence>
<keyword evidence="5" id="KW-1185">Reference proteome</keyword>
<name>D6WXG0_TRICA</name>
<organism evidence="4 5">
    <name type="scientific">Tribolium castaneum</name>
    <name type="common">Red flour beetle</name>
    <dbReference type="NCBI Taxonomy" id="7070"/>
    <lineage>
        <taxon>Eukaryota</taxon>
        <taxon>Metazoa</taxon>
        <taxon>Ecdysozoa</taxon>
        <taxon>Arthropoda</taxon>
        <taxon>Hexapoda</taxon>
        <taxon>Insecta</taxon>
        <taxon>Pterygota</taxon>
        <taxon>Neoptera</taxon>
        <taxon>Endopterygota</taxon>
        <taxon>Coleoptera</taxon>
        <taxon>Polyphaga</taxon>
        <taxon>Cucujiformia</taxon>
        <taxon>Tenebrionidae</taxon>
        <taxon>Tenebrionidae incertae sedis</taxon>
        <taxon>Tribolium</taxon>
    </lineage>
</organism>
<dbReference type="Pfam" id="PF13637">
    <property type="entry name" value="Ank_4"/>
    <property type="match status" value="1"/>
</dbReference>
<evidence type="ECO:0000313" key="4">
    <source>
        <dbReference type="EMBL" id="EFA08836.2"/>
    </source>
</evidence>
<dbReference type="Proteomes" id="UP000007266">
    <property type="component" value="Linkage group 8"/>
</dbReference>
<dbReference type="InterPro" id="IPR002110">
    <property type="entry name" value="Ankyrin_rpt"/>
</dbReference>
<dbReference type="HOGENOM" id="CLU_832442_0_0_1"/>
<dbReference type="AlphaFoldDB" id="D6WXG0"/>
<dbReference type="PROSITE" id="PS50088">
    <property type="entry name" value="ANK_REPEAT"/>
    <property type="match status" value="4"/>
</dbReference>
<feature type="repeat" description="ANK" evidence="3">
    <location>
        <begin position="142"/>
        <end position="175"/>
    </location>
</feature>
<dbReference type="PROSITE" id="PS50297">
    <property type="entry name" value="ANK_REP_REGION"/>
    <property type="match status" value="3"/>
</dbReference>
<dbReference type="OMA" id="AINIRTC"/>
<gene>
    <name evidence="4" type="primary">AUGUSTUS-3.0.2_06534</name>
    <name evidence="4" type="ORF">TcasGA2_TC006534</name>
</gene>
<reference evidence="4 5" key="2">
    <citation type="journal article" date="2010" name="Nucleic Acids Res.">
        <title>BeetleBase in 2010: revisions to provide comprehensive genomic information for Tribolium castaneum.</title>
        <authorList>
            <person name="Kim H.S."/>
            <person name="Murphy T."/>
            <person name="Xia J."/>
            <person name="Caragea D."/>
            <person name="Park Y."/>
            <person name="Beeman R.W."/>
            <person name="Lorenzen M.D."/>
            <person name="Butcher S."/>
            <person name="Manak J.R."/>
            <person name="Brown S.J."/>
        </authorList>
    </citation>
    <scope>GENOME REANNOTATION</scope>
    <source>
        <strain evidence="4 5">Georgia GA2</strain>
    </source>
</reference>
<evidence type="ECO:0000256" key="2">
    <source>
        <dbReference type="ARBA" id="ARBA00023043"/>
    </source>
</evidence>
<dbReference type="SUPFAM" id="SSF48403">
    <property type="entry name" value="Ankyrin repeat"/>
    <property type="match status" value="1"/>
</dbReference>
<protein>
    <submittedName>
        <fullName evidence="4">Ankyrin repeat and KH domain-containing protein mask-like Protein</fullName>
    </submittedName>
</protein>
<dbReference type="Gene3D" id="1.25.40.20">
    <property type="entry name" value="Ankyrin repeat-containing domain"/>
    <property type="match status" value="2"/>
</dbReference>
<dbReference type="InParanoid" id="D6WXG0"/>
<dbReference type="eggNOG" id="KOG4177">
    <property type="taxonomic scope" value="Eukaryota"/>
</dbReference>
<keyword evidence="2 3" id="KW-0040">ANK repeat</keyword>